<proteinExistence type="predicted"/>
<sequence length="230" mass="27640">MTDEEYLSQISKVEIYCEILLGILRYTNVKTYPTEEEQVKLLTKKLKFQNLYDFDLFRACIDQMEDAQYAINEFVENGLYINQNRQGEMYLRLYGVLNACYLQVGVITDLVRLFNFQNQKEIREELKKLNAIELRNKIASQTTSYIDKNNNFHYYKVAQSSLDKKANRILIVRKNEEADYINLLDYISEFTKTMELYLEQIIDKELYSRTFKKEAFEWMKFRHDFIKNCS</sequence>
<dbReference type="STRING" id="908615.SAMN05421540_1133"/>
<dbReference type="AlphaFoldDB" id="A0A1H4DPG6"/>
<gene>
    <name evidence="1" type="ORF">SAMN05421540_1133</name>
</gene>
<keyword evidence="2" id="KW-1185">Reference proteome</keyword>
<name>A0A1H4DPG6_9FLAO</name>
<accession>A0A1H4DPG6</accession>
<evidence type="ECO:0008006" key="3">
    <source>
        <dbReference type="Google" id="ProtNLM"/>
    </source>
</evidence>
<evidence type="ECO:0000313" key="1">
    <source>
        <dbReference type="EMBL" id="SEA74408.1"/>
    </source>
</evidence>
<dbReference type="EMBL" id="FNQF01000013">
    <property type="protein sequence ID" value="SEA74408.1"/>
    <property type="molecule type" value="Genomic_DNA"/>
</dbReference>
<reference evidence="1 2" key="1">
    <citation type="submission" date="2016-10" db="EMBL/GenBank/DDBJ databases">
        <authorList>
            <person name="de Groot N.N."/>
        </authorList>
    </citation>
    <scope>NUCLEOTIDE SEQUENCE [LARGE SCALE GENOMIC DNA]</scope>
    <source>
        <strain evidence="1 2">DSM 23581</strain>
    </source>
</reference>
<organism evidence="1 2">
    <name type="scientific">Psychroflexus halocasei</name>
    <dbReference type="NCBI Taxonomy" id="908615"/>
    <lineage>
        <taxon>Bacteria</taxon>
        <taxon>Pseudomonadati</taxon>
        <taxon>Bacteroidota</taxon>
        <taxon>Flavobacteriia</taxon>
        <taxon>Flavobacteriales</taxon>
        <taxon>Flavobacteriaceae</taxon>
        <taxon>Psychroflexus</taxon>
    </lineage>
</organism>
<protein>
    <recommendedName>
        <fullName evidence="3">Cthe-2314-like HEPN domain-containing protein</fullName>
    </recommendedName>
</protein>
<dbReference type="Proteomes" id="UP000198820">
    <property type="component" value="Unassembled WGS sequence"/>
</dbReference>
<evidence type="ECO:0000313" key="2">
    <source>
        <dbReference type="Proteomes" id="UP000198820"/>
    </source>
</evidence>
<dbReference type="RefSeq" id="WP_093245796.1">
    <property type="nucleotide sequence ID" value="NZ_FNQF01000013.1"/>
</dbReference>